<reference evidence="1" key="4">
    <citation type="submission" date="2025-09" db="UniProtKB">
        <authorList>
            <consortium name="Ensembl"/>
        </authorList>
    </citation>
    <scope>IDENTIFICATION</scope>
</reference>
<evidence type="ECO:0000313" key="2">
    <source>
        <dbReference type="Proteomes" id="UP000007267"/>
    </source>
</evidence>
<proteinExistence type="predicted"/>
<dbReference type="Proteomes" id="UP000007267">
    <property type="component" value="Unassembled WGS sequence"/>
</dbReference>
<evidence type="ECO:0000313" key="1">
    <source>
        <dbReference type="Ensembl" id="ENSPSIP00000019589.1"/>
    </source>
</evidence>
<name>K7GH28_PELSI</name>
<reference evidence="2" key="1">
    <citation type="submission" date="2011-10" db="EMBL/GenBank/DDBJ databases">
        <authorList>
            <consortium name="Soft-shell Turtle Genome Consortium"/>
        </authorList>
    </citation>
    <scope>NUCLEOTIDE SEQUENCE [LARGE SCALE GENOMIC DNA]</scope>
    <source>
        <strain evidence="2">Daiwa-1</strain>
    </source>
</reference>
<dbReference type="HOGENOM" id="CLU_021316_5_0_1"/>
<accession>K7GH28</accession>
<keyword evidence="2" id="KW-1185">Reference proteome</keyword>
<sequence length="502" mass="58013">MGSSNENFVLASYEVSKLIAETGYLHTVGERLILPALNIITFRIRRSKGNQLGSRSLSNNTVKRRIKEMEKNIEETLIHRIQNSQFFALQVDESTDTADAANLMCFVKYDYESSIQEDLLFYKPLPTRTMAGEMFKLINDFIIQSDIDWKKCVGLSSDGARAMAGSRTRLVTVAPDCVWVHSSIHREALAVKTKPSILSSTLQECVKFINYIKRPLNSRIFTALCNELGREHEHLLLHCEVRWPSKGNILKRLFEMKDEVLLFLERHPPLAKDVIFTFKDRFREFDWLTTVACDIFCLNNLSLNLQGTKINIFKVHEKVEATIKKLRLWAQRVNKRNFKSFCTVTELQEKYAETNISDAISAAIQEHLMGLTSSLNEYFPPIDTSKMWIKNPFTVHTENEEILQLSASEVDSLIELSCDSALKENFDKLYLIYFWLSCRNEYSHLSEKAVKFLMLFVTHKCETSFSSLVFFKNKYINRLNVEPDLRMKLSFAPDIKLLCDAK</sequence>
<reference evidence="2" key="2">
    <citation type="journal article" date="2013" name="Nat. Genet.">
        <title>The draft genomes of soft-shell turtle and green sea turtle yield insights into the development and evolution of the turtle-specific body plan.</title>
        <authorList>
            <person name="Wang Z."/>
            <person name="Pascual-Anaya J."/>
            <person name="Zadissa A."/>
            <person name="Li W."/>
            <person name="Niimura Y."/>
            <person name="Huang Z."/>
            <person name="Li C."/>
            <person name="White S."/>
            <person name="Xiong Z."/>
            <person name="Fang D."/>
            <person name="Wang B."/>
            <person name="Ming Y."/>
            <person name="Chen Y."/>
            <person name="Zheng Y."/>
            <person name="Kuraku S."/>
            <person name="Pignatelli M."/>
            <person name="Herrero J."/>
            <person name="Beal K."/>
            <person name="Nozawa M."/>
            <person name="Li Q."/>
            <person name="Wang J."/>
            <person name="Zhang H."/>
            <person name="Yu L."/>
            <person name="Shigenobu S."/>
            <person name="Wang J."/>
            <person name="Liu J."/>
            <person name="Flicek P."/>
            <person name="Searle S."/>
            <person name="Wang J."/>
            <person name="Kuratani S."/>
            <person name="Yin Y."/>
            <person name="Aken B."/>
            <person name="Zhang G."/>
            <person name="Irie N."/>
        </authorList>
    </citation>
    <scope>NUCLEOTIDE SEQUENCE [LARGE SCALE GENOMIC DNA]</scope>
    <source>
        <strain evidence="2">Daiwa-1</strain>
    </source>
</reference>
<dbReference type="EMBL" id="AGCU01146478">
    <property type="status" value="NOT_ANNOTATED_CDS"/>
    <property type="molecule type" value="Genomic_DNA"/>
</dbReference>
<reference evidence="1" key="3">
    <citation type="submission" date="2025-08" db="UniProtKB">
        <authorList>
            <consortium name="Ensembl"/>
        </authorList>
    </citation>
    <scope>IDENTIFICATION</scope>
</reference>
<protein>
    <submittedName>
        <fullName evidence="1">Uncharacterized protein</fullName>
    </submittedName>
</protein>
<dbReference type="AlphaFoldDB" id="K7GH28"/>
<dbReference type="Ensembl" id="ENSPSIT00000019680.1">
    <property type="protein sequence ID" value="ENSPSIP00000019589.1"/>
    <property type="gene ID" value="ENSPSIG00000017380.1"/>
</dbReference>
<dbReference type="PANTHER" id="PTHR45913:SF19">
    <property type="entry name" value="LOW QUALITY PROTEIN: ZINC FINGER BED DOMAIN-CONTAINING PROTEIN 5-LIKE"/>
    <property type="match status" value="1"/>
</dbReference>
<dbReference type="GeneTree" id="ENSGT00940000160436"/>
<dbReference type="PANTHER" id="PTHR45913">
    <property type="entry name" value="EPM2A-INTERACTING PROTEIN 1"/>
    <property type="match status" value="1"/>
</dbReference>
<dbReference type="InterPro" id="IPR012337">
    <property type="entry name" value="RNaseH-like_sf"/>
</dbReference>
<dbReference type="SUPFAM" id="SSF53098">
    <property type="entry name" value="Ribonuclease H-like"/>
    <property type="match status" value="1"/>
</dbReference>
<organism evidence="1 2">
    <name type="scientific">Pelodiscus sinensis</name>
    <name type="common">Chinese softshell turtle</name>
    <name type="synonym">Trionyx sinensis</name>
    <dbReference type="NCBI Taxonomy" id="13735"/>
    <lineage>
        <taxon>Eukaryota</taxon>
        <taxon>Metazoa</taxon>
        <taxon>Chordata</taxon>
        <taxon>Craniata</taxon>
        <taxon>Vertebrata</taxon>
        <taxon>Euteleostomi</taxon>
        <taxon>Archelosauria</taxon>
        <taxon>Testudinata</taxon>
        <taxon>Testudines</taxon>
        <taxon>Cryptodira</taxon>
        <taxon>Trionychia</taxon>
        <taxon>Trionychidae</taxon>
        <taxon>Pelodiscus</taxon>
    </lineage>
</organism>
<dbReference type="eggNOG" id="ENOG502QT83">
    <property type="taxonomic scope" value="Eukaryota"/>
</dbReference>